<protein>
    <submittedName>
        <fullName evidence="1">Uncharacterized protein</fullName>
    </submittedName>
</protein>
<name>A0A9Q1GQJ9_9CARY</name>
<reference evidence="1" key="1">
    <citation type="submission" date="2022-04" db="EMBL/GenBank/DDBJ databases">
        <title>Carnegiea gigantea Genome sequencing and assembly v2.</title>
        <authorList>
            <person name="Copetti D."/>
            <person name="Sanderson M.J."/>
            <person name="Burquez A."/>
            <person name="Wojciechowski M.F."/>
        </authorList>
    </citation>
    <scope>NUCLEOTIDE SEQUENCE</scope>
    <source>
        <strain evidence="1">SGP5-SGP5p</strain>
        <tissue evidence="1">Aerial part</tissue>
    </source>
</reference>
<sequence length="382" mass="42900">MLEESSKPSKFSTKPTIALLPIGLLQLLYVPKSWGARWYKEQEESPPGYPKVGGSEKEFFRQPEEMKDNNADCNMEITAAIDRGIDDKELNDKPRTPLDPKDYIIQVGDKDNSQTVETNFLVVDICTAYNVILGRPILNAIISIVAPYLLLILFELDDRKVGKLYRDPIMAREWYYVILKSLGRKEPHPTGDMSRLNKIKKKVAIEAIVVLSALVQEHRGPRSEATSEVMPVPLDPGCPKRTIHIGKDLDPMLSDGINGRFTFQTFKEKAYQEHGTLITLGGTTYDVGISLLHSAMKKLTRKVFNSATTFGHKEAELKSLYIGPILAMTRPSRRVFESPATTSPIQPCDLSHFDHNEAKLKILRFGRGDIFDSAPVTCPIRS</sequence>
<dbReference type="EMBL" id="JAKOGI010001594">
    <property type="protein sequence ID" value="KAJ8424840.1"/>
    <property type="molecule type" value="Genomic_DNA"/>
</dbReference>
<organism evidence="1 2">
    <name type="scientific">Carnegiea gigantea</name>
    <dbReference type="NCBI Taxonomy" id="171969"/>
    <lineage>
        <taxon>Eukaryota</taxon>
        <taxon>Viridiplantae</taxon>
        <taxon>Streptophyta</taxon>
        <taxon>Embryophyta</taxon>
        <taxon>Tracheophyta</taxon>
        <taxon>Spermatophyta</taxon>
        <taxon>Magnoliopsida</taxon>
        <taxon>eudicotyledons</taxon>
        <taxon>Gunneridae</taxon>
        <taxon>Pentapetalae</taxon>
        <taxon>Caryophyllales</taxon>
        <taxon>Cactineae</taxon>
        <taxon>Cactaceae</taxon>
        <taxon>Cactoideae</taxon>
        <taxon>Echinocereeae</taxon>
        <taxon>Carnegiea</taxon>
    </lineage>
</organism>
<proteinExistence type="predicted"/>
<gene>
    <name evidence="1" type="ORF">Cgig2_030067</name>
</gene>
<comment type="caution">
    <text evidence="1">The sequence shown here is derived from an EMBL/GenBank/DDBJ whole genome shotgun (WGS) entry which is preliminary data.</text>
</comment>
<dbReference type="Proteomes" id="UP001153076">
    <property type="component" value="Unassembled WGS sequence"/>
</dbReference>
<evidence type="ECO:0000313" key="1">
    <source>
        <dbReference type="EMBL" id="KAJ8424840.1"/>
    </source>
</evidence>
<dbReference type="AlphaFoldDB" id="A0A9Q1GQJ9"/>
<accession>A0A9Q1GQJ9</accession>
<keyword evidence="2" id="KW-1185">Reference proteome</keyword>
<evidence type="ECO:0000313" key="2">
    <source>
        <dbReference type="Proteomes" id="UP001153076"/>
    </source>
</evidence>